<evidence type="ECO:0000313" key="4">
    <source>
        <dbReference type="EMBL" id="AMM42778.1"/>
    </source>
</evidence>
<dbReference type="PANTHER" id="PTHR46652:SF7">
    <property type="entry name" value="LEUCINE-RICH REPEAT AND IQ DOMAIN-CONTAINING PROTEIN 1"/>
    <property type="match status" value="1"/>
</dbReference>
<evidence type="ECO:0000256" key="1">
    <source>
        <dbReference type="ARBA" id="ARBA00022614"/>
    </source>
</evidence>
<feature type="compositionally biased region" description="Basic and acidic residues" evidence="3">
    <location>
        <begin position="206"/>
        <end position="217"/>
    </location>
</feature>
<organism evidence="4">
    <name type="scientific">Vernicia fordii</name>
    <name type="common">Tung</name>
    <name type="synonym">Aleurites fordii</name>
    <dbReference type="NCBI Taxonomy" id="73154"/>
    <lineage>
        <taxon>Eukaryota</taxon>
        <taxon>Viridiplantae</taxon>
        <taxon>Streptophyta</taxon>
        <taxon>Embryophyta</taxon>
        <taxon>Tracheophyta</taxon>
        <taxon>Spermatophyta</taxon>
        <taxon>Magnoliopsida</taxon>
        <taxon>eudicotyledons</taxon>
        <taxon>Gunneridae</taxon>
        <taxon>Pentapetalae</taxon>
        <taxon>rosids</taxon>
        <taxon>fabids</taxon>
        <taxon>Malpighiales</taxon>
        <taxon>Euphorbiaceae</taxon>
        <taxon>Crotonoideae</taxon>
        <taxon>Aleuritideae</taxon>
        <taxon>Vernicia</taxon>
    </lineage>
</organism>
<feature type="compositionally biased region" description="Basic and acidic residues" evidence="3">
    <location>
        <begin position="278"/>
        <end position="297"/>
    </location>
</feature>
<dbReference type="EMBL" id="KT805520">
    <property type="protein sequence ID" value="AMM42778.1"/>
    <property type="molecule type" value="mRNA"/>
</dbReference>
<dbReference type="Gene3D" id="3.80.10.10">
    <property type="entry name" value="Ribonuclease Inhibitor"/>
    <property type="match status" value="1"/>
</dbReference>
<feature type="compositionally biased region" description="Basic and acidic residues" evidence="3">
    <location>
        <begin position="169"/>
        <end position="180"/>
    </location>
</feature>
<dbReference type="AlphaFoldDB" id="A0A127AUE0"/>
<dbReference type="PANTHER" id="PTHR46652">
    <property type="entry name" value="LEUCINE-RICH REPEAT AND IQ DOMAIN-CONTAINING PROTEIN 1-RELATED"/>
    <property type="match status" value="1"/>
</dbReference>
<dbReference type="InterPro" id="IPR032675">
    <property type="entry name" value="LRR_dom_sf"/>
</dbReference>
<dbReference type="SUPFAM" id="SSF52075">
    <property type="entry name" value="Outer arm dynein light chain 1"/>
    <property type="match status" value="1"/>
</dbReference>
<feature type="region of interest" description="Disordered" evidence="3">
    <location>
        <begin position="261"/>
        <end position="322"/>
    </location>
</feature>
<accession>A0A127AUE0</accession>
<keyword evidence="2" id="KW-0677">Repeat</keyword>
<keyword evidence="1" id="KW-0433">Leucine-rich repeat</keyword>
<name>A0A127AUE0_VERFO</name>
<dbReference type="InterPro" id="IPR050836">
    <property type="entry name" value="SDS22/Internalin_LRR"/>
</dbReference>
<sequence length="402" mass="44845">MSRLSVEQVLKDKQSRDPTCITCLSLTHKALSDVSCLSEFSNLERLDLASNTLTSLEGLRLCVNLKWLSVVQNKLESLKGIEGLYKLTVLNAGKNKLKFMDEVRSLVSLRALILNDNEIVSICKLDENKELNTLVLSRNPIREIGQSLVKVVKLLPSLHIFNARPIDRSAKKGDSGRVDDVSPIPASEPEVVKQKKKGSMKGNMLSEHEMDQSKSSHLDNVSGINVERDLKEKKKKMKGELSWKEEVPVYDRDDIMVENKLKRKASQEQDNDNDLDREDLKHKRKQTIEKFLKKDVLDQGNNKSTAKKKPKSKKSREGQSELDVIDNGETSFADFFAANAVESPKHGGEEKMIDKVGEGINFMGASVAFSAKKKKIKNRVGATVQLSAEVEVGMGGPSTWGD</sequence>
<dbReference type="InterPro" id="IPR001611">
    <property type="entry name" value="Leu-rich_rpt"/>
</dbReference>
<evidence type="ECO:0000256" key="3">
    <source>
        <dbReference type="SAM" id="MobiDB-lite"/>
    </source>
</evidence>
<dbReference type="SMART" id="SM00365">
    <property type="entry name" value="LRR_SD22"/>
    <property type="match status" value="3"/>
</dbReference>
<evidence type="ECO:0000256" key="2">
    <source>
        <dbReference type="ARBA" id="ARBA00022737"/>
    </source>
</evidence>
<feature type="compositionally biased region" description="Basic residues" evidence="3">
    <location>
        <begin position="305"/>
        <end position="314"/>
    </location>
</feature>
<proteinExistence type="evidence at transcript level"/>
<protein>
    <submittedName>
        <fullName evidence="4">LRR-RLK</fullName>
    </submittedName>
</protein>
<feature type="region of interest" description="Disordered" evidence="3">
    <location>
        <begin position="169"/>
        <end position="221"/>
    </location>
</feature>
<dbReference type="PROSITE" id="PS51450">
    <property type="entry name" value="LRR"/>
    <property type="match status" value="3"/>
</dbReference>
<reference evidence="4" key="1">
    <citation type="journal article" date="2015" name="Int J Genomics">
        <title>Genome-Wide Identification and Characterization of the LRR-RLK Gene Family in Two Vernicia Species.</title>
        <authorList>
            <person name="Zhu H."/>
            <person name="Wang Y."/>
            <person name="Yin H."/>
            <person name="Gao M."/>
            <person name="Zhang Q."/>
            <person name="Chen Y."/>
        </authorList>
    </citation>
    <scope>NUCLEOTIDE SEQUENCE</scope>
</reference>